<dbReference type="CDD" id="cd06225">
    <property type="entry name" value="HAMP"/>
    <property type="match status" value="1"/>
</dbReference>
<dbReference type="SUPFAM" id="SSF158472">
    <property type="entry name" value="HAMP domain-like"/>
    <property type="match status" value="1"/>
</dbReference>
<dbReference type="InterPro" id="IPR010559">
    <property type="entry name" value="Sig_transdc_His_kin_internal"/>
</dbReference>
<evidence type="ECO:0000256" key="2">
    <source>
        <dbReference type="ARBA" id="ARBA00004651"/>
    </source>
</evidence>
<evidence type="ECO:0000256" key="10">
    <source>
        <dbReference type="ARBA" id="ARBA00023012"/>
    </source>
</evidence>
<dbReference type="Gene3D" id="3.30.565.10">
    <property type="entry name" value="Histidine kinase-like ATPase, C-terminal domain"/>
    <property type="match status" value="1"/>
</dbReference>
<accession>A0ABS7UQX5</accession>
<evidence type="ECO:0000313" key="14">
    <source>
        <dbReference type="EMBL" id="MBZ5750688.1"/>
    </source>
</evidence>
<dbReference type="Proteomes" id="UP001165287">
    <property type="component" value="Unassembled WGS sequence"/>
</dbReference>
<dbReference type="InterPro" id="IPR003660">
    <property type="entry name" value="HAMP_dom"/>
</dbReference>
<reference evidence="14" key="1">
    <citation type="submission" date="2024-05" db="EMBL/GenBank/DDBJ databases">
        <title>Metabacillus sp. nov., isolated from the rhizosphere soil of tomato plants.</title>
        <authorList>
            <person name="Ma R."/>
        </authorList>
    </citation>
    <scope>NUCLEOTIDE SEQUENCE</scope>
    <source>
        <strain evidence="14">DBTR6</strain>
    </source>
</reference>
<evidence type="ECO:0000256" key="6">
    <source>
        <dbReference type="ARBA" id="ARBA00022679"/>
    </source>
</evidence>
<sequence length="622" mass="71775">MKSKRSKVIEFFERYLLLKNRSFMTKLIVFASLLIIIPVSSVGIISYQYSAAELEEEVRQSSHQVIEQVESHIEYYLQDFEITSLQIINSPEVNQFLQMDSLENQHSQFIKESLRDYLETQEYSRADISNITVLSDHGLVIDTLGTENYYPASNMKEEYWYSAVPYQSRTMLVSRTVKLKDKEQPVISLVRRLYNPKTIEPVGMLVIDINFRRIEEIAKKVTVSKNGIFFILDAKGHYVYHPDFSKLGKKAERNLNANWPSEESGSMVLKNEQRDFITYTQSQNLGWTFFTAVSYWSLTEGIRHIGQAISWTIVISLLIAYLLGSGFATSLIRPIRRLQHFMKEVETGNLNGRVVVESKDEIGQLSASFNHLVCKLSHLIEEVYFSKLREIEMSLKQKEIELKMLQSQMNPHFLYNSLETIRGMALEENQEHIATMSSMLGKLLRYNLKNNSATVTLEEEMKFCEMYLQIQSFRFEDRFEHTWDIPQWARNLQVVKFSLQPIVENCYVHSIGCNVRKITINIAAFRSSKTSIVVQISDNGVGIPDNIVKEITKKMEQMTTSNNGMNIGIINVHQRIRNLFGSEYGVSIESNKGVGTTVKLHMPILEDESEGGLDEKDFVSRR</sequence>
<dbReference type="InterPro" id="IPR003594">
    <property type="entry name" value="HATPase_dom"/>
</dbReference>
<evidence type="ECO:0000256" key="8">
    <source>
        <dbReference type="ARBA" id="ARBA00022777"/>
    </source>
</evidence>
<proteinExistence type="predicted"/>
<dbReference type="Pfam" id="PF00672">
    <property type="entry name" value="HAMP"/>
    <property type="match status" value="1"/>
</dbReference>
<dbReference type="GO" id="GO:0016301">
    <property type="term" value="F:kinase activity"/>
    <property type="evidence" value="ECO:0007669"/>
    <property type="project" value="UniProtKB-KW"/>
</dbReference>
<dbReference type="CDD" id="cd12912">
    <property type="entry name" value="PDC2_MCP_like"/>
    <property type="match status" value="1"/>
</dbReference>
<feature type="transmembrane region" description="Helical" evidence="12">
    <location>
        <begin position="308"/>
        <end position="332"/>
    </location>
</feature>
<dbReference type="RefSeq" id="WP_224138968.1">
    <property type="nucleotide sequence ID" value="NZ_JAIQUM010000018.1"/>
</dbReference>
<keyword evidence="10" id="KW-0902">Two-component regulatory system</keyword>
<keyword evidence="15" id="KW-1185">Reference proteome</keyword>
<evidence type="ECO:0000313" key="15">
    <source>
        <dbReference type="Proteomes" id="UP001165287"/>
    </source>
</evidence>
<dbReference type="Pfam" id="PF02743">
    <property type="entry name" value="dCache_1"/>
    <property type="match status" value="1"/>
</dbReference>
<gene>
    <name evidence="14" type="ORF">K9V48_10585</name>
</gene>
<keyword evidence="8 14" id="KW-0418">Kinase</keyword>
<dbReference type="EC" id="2.7.13.3" evidence="3"/>
<keyword evidence="9 12" id="KW-1133">Transmembrane helix</keyword>
<evidence type="ECO:0000256" key="12">
    <source>
        <dbReference type="SAM" id="Phobius"/>
    </source>
</evidence>
<organism evidence="14 15">
    <name type="scientific">Metabacillus rhizolycopersici</name>
    <dbReference type="NCBI Taxonomy" id="2875709"/>
    <lineage>
        <taxon>Bacteria</taxon>
        <taxon>Bacillati</taxon>
        <taxon>Bacillota</taxon>
        <taxon>Bacilli</taxon>
        <taxon>Bacillales</taxon>
        <taxon>Bacillaceae</taxon>
        <taxon>Metabacillus</taxon>
    </lineage>
</organism>
<dbReference type="InterPro" id="IPR004358">
    <property type="entry name" value="Sig_transdc_His_kin-like_C"/>
</dbReference>
<evidence type="ECO:0000256" key="7">
    <source>
        <dbReference type="ARBA" id="ARBA00022692"/>
    </source>
</evidence>
<comment type="subcellular location">
    <subcellularLocation>
        <location evidence="2">Cell membrane</location>
        <topology evidence="2">Multi-pass membrane protein</topology>
    </subcellularLocation>
</comment>
<protein>
    <recommendedName>
        <fullName evidence="3">histidine kinase</fullName>
        <ecNumber evidence="3">2.7.13.3</ecNumber>
    </recommendedName>
</protein>
<dbReference type="PRINTS" id="PR00344">
    <property type="entry name" value="BCTRLSENSOR"/>
</dbReference>
<comment type="caution">
    <text evidence="14">The sequence shown here is derived from an EMBL/GenBank/DDBJ whole genome shotgun (WGS) entry which is preliminary data.</text>
</comment>
<name>A0ABS7UQX5_9BACI</name>
<evidence type="ECO:0000256" key="5">
    <source>
        <dbReference type="ARBA" id="ARBA00022553"/>
    </source>
</evidence>
<feature type="domain" description="HAMP" evidence="13">
    <location>
        <begin position="329"/>
        <end position="381"/>
    </location>
</feature>
<dbReference type="EMBL" id="JAIQUM010000018">
    <property type="protein sequence ID" value="MBZ5750688.1"/>
    <property type="molecule type" value="Genomic_DNA"/>
</dbReference>
<evidence type="ECO:0000256" key="4">
    <source>
        <dbReference type="ARBA" id="ARBA00022475"/>
    </source>
</evidence>
<evidence type="ECO:0000259" key="13">
    <source>
        <dbReference type="PROSITE" id="PS50885"/>
    </source>
</evidence>
<keyword evidence="7 12" id="KW-0812">Transmembrane</keyword>
<dbReference type="PROSITE" id="PS50885">
    <property type="entry name" value="HAMP"/>
    <property type="match status" value="1"/>
</dbReference>
<keyword evidence="5" id="KW-0597">Phosphoprotein</keyword>
<evidence type="ECO:0000256" key="3">
    <source>
        <dbReference type="ARBA" id="ARBA00012438"/>
    </source>
</evidence>
<dbReference type="Gene3D" id="6.10.340.10">
    <property type="match status" value="1"/>
</dbReference>
<dbReference type="InterPro" id="IPR036890">
    <property type="entry name" value="HATPase_C_sf"/>
</dbReference>
<dbReference type="PANTHER" id="PTHR34220">
    <property type="entry name" value="SENSOR HISTIDINE KINASE YPDA"/>
    <property type="match status" value="1"/>
</dbReference>
<keyword evidence="4" id="KW-1003">Cell membrane</keyword>
<dbReference type="Pfam" id="PF06580">
    <property type="entry name" value="His_kinase"/>
    <property type="match status" value="1"/>
</dbReference>
<dbReference type="Pfam" id="PF02518">
    <property type="entry name" value="HATPase_c"/>
    <property type="match status" value="1"/>
</dbReference>
<dbReference type="SUPFAM" id="SSF55874">
    <property type="entry name" value="ATPase domain of HSP90 chaperone/DNA topoisomerase II/histidine kinase"/>
    <property type="match status" value="1"/>
</dbReference>
<dbReference type="SMART" id="SM00304">
    <property type="entry name" value="HAMP"/>
    <property type="match status" value="1"/>
</dbReference>
<evidence type="ECO:0000256" key="9">
    <source>
        <dbReference type="ARBA" id="ARBA00022989"/>
    </source>
</evidence>
<evidence type="ECO:0000256" key="11">
    <source>
        <dbReference type="ARBA" id="ARBA00023136"/>
    </source>
</evidence>
<dbReference type="CDD" id="cd18773">
    <property type="entry name" value="PDC1_HK_sensor"/>
    <property type="match status" value="1"/>
</dbReference>
<dbReference type="InterPro" id="IPR033479">
    <property type="entry name" value="dCache_1"/>
</dbReference>
<keyword evidence="6" id="KW-0808">Transferase</keyword>
<dbReference type="InterPro" id="IPR050640">
    <property type="entry name" value="Bact_2-comp_sensor_kinase"/>
</dbReference>
<keyword evidence="11 12" id="KW-0472">Membrane</keyword>
<comment type="catalytic activity">
    <reaction evidence="1">
        <text>ATP + protein L-histidine = ADP + protein N-phospho-L-histidine.</text>
        <dbReference type="EC" id="2.7.13.3"/>
    </reaction>
</comment>
<dbReference type="PANTHER" id="PTHR34220:SF7">
    <property type="entry name" value="SENSOR HISTIDINE KINASE YPDA"/>
    <property type="match status" value="1"/>
</dbReference>
<dbReference type="Gene3D" id="3.30.450.20">
    <property type="entry name" value="PAS domain"/>
    <property type="match status" value="1"/>
</dbReference>
<evidence type="ECO:0000256" key="1">
    <source>
        <dbReference type="ARBA" id="ARBA00000085"/>
    </source>
</evidence>